<dbReference type="Gene3D" id="1.10.10.60">
    <property type="entry name" value="Homeodomain-like"/>
    <property type="match status" value="1"/>
</dbReference>
<dbReference type="EMBL" id="BMHB01000001">
    <property type="protein sequence ID" value="GGI12585.1"/>
    <property type="molecule type" value="Genomic_DNA"/>
</dbReference>
<keyword evidence="3" id="KW-0233">DNA recombination</keyword>
<dbReference type="AlphaFoldDB" id="A0A8J3AGS9"/>
<evidence type="ECO:0000313" key="7">
    <source>
        <dbReference type="EMBL" id="GGI12585.1"/>
    </source>
</evidence>
<evidence type="ECO:0000256" key="5">
    <source>
        <dbReference type="PROSITE-ProRule" id="PRU10137"/>
    </source>
</evidence>
<dbReference type="Gene3D" id="3.40.50.1390">
    <property type="entry name" value="Resolvase, N-terminal catalytic domain"/>
    <property type="match status" value="1"/>
</dbReference>
<dbReference type="SMART" id="SM00857">
    <property type="entry name" value="Resolvase"/>
    <property type="match status" value="1"/>
</dbReference>
<dbReference type="Pfam" id="PF00239">
    <property type="entry name" value="Resolvase"/>
    <property type="match status" value="1"/>
</dbReference>
<dbReference type="RefSeq" id="WP_213087722.1">
    <property type="nucleotide sequence ID" value="NZ_BMHB01000001.1"/>
</dbReference>
<dbReference type="Proteomes" id="UP000626244">
    <property type="component" value="Unassembled WGS sequence"/>
</dbReference>
<keyword evidence="8" id="KW-1185">Reference proteome</keyword>
<dbReference type="InterPro" id="IPR036162">
    <property type="entry name" value="Resolvase-like_N_sf"/>
</dbReference>
<dbReference type="InterPro" id="IPR006118">
    <property type="entry name" value="Recombinase_CS"/>
</dbReference>
<feature type="domain" description="Resolvase/invertase-type recombinase catalytic" evidence="6">
    <location>
        <begin position="9"/>
        <end position="144"/>
    </location>
</feature>
<dbReference type="GO" id="GO:0000150">
    <property type="term" value="F:DNA strand exchange activity"/>
    <property type="evidence" value="ECO:0007669"/>
    <property type="project" value="InterPro"/>
</dbReference>
<feature type="active site" description="O-(5'-phospho-DNA)-serine intermediate" evidence="4 5">
    <location>
        <position position="17"/>
    </location>
</feature>
<gene>
    <name evidence="7" type="ORF">GCM10007380_13650</name>
</gene>
<evidence type="ECO:0000256" key="3">
    <source>
        <dbReference type="ARBA" id="ARBA00023172"/>
    </source>
</evidence>
<dbReference type="GO" id="GO:0003677">
    <property type="term" value="F:DNA binding"/>
    <property type="evidence" value="ECO:0007669"/>
    <property type="project" value="UniProtKB-KW"/>
</dbReference>
<evidence type="ECO:0000259" key="6">
    <source>
        <dbReference type="PROSITE" id="PS51736"/>
    </source>
</evidence>
<name>A0A8J3AGS9_9BACI</name>
<dbReference type="PANTHER" id="PTHR30461">
    <property type="entry name" value="DNA-INVERTASE FROM LAMBDOID PROPHAGE"/>
    <property type="match status" value="1"/>
</dbReference>
<proteinExistence type="predicted"/>
<evidence type="ECO:0000256" key="4">
    <source>
        <dbReference type="PIRSR" id="PIRSR606118-50"/>
    </source>
</evidence>
<dbReference type="PANTHER" id="PTHR30461:SF2">
    <property type="entry name" value="SERINE RECOMBINASE PINE-RELATED"/>
    <property type="match status" value="1"/>
</dbReference>
<dbReference type="CDD" id="cd03768">
    <property type="entry name" value="SR_ResInv"/>
    <property type="match status" value="1"/>
</dbReference>
<accession>A0A8J3AGS9</accession>
<keyword evidence="2" id="KW-0238">DNA-binding</keyword>
<dbReference type="InterPro" id="IPR006119">
    <property type="entry name" value="Resolv_N"/>
</dbReference>
<sequence>MTEEKREPVTFGYCRVSTDEQNLDKYINQLIDYGIRPIHIFSEKITGTKKDRPQLMELLNHVENGDTIVIESLSRLGRSTKDLIEIFEILKAKGVQLVSLKDRIDTTTPTGTAMFGMLAVIAQFERDLISERTKFGLASARARGRLGGRKRTDEKVLKKAVKLYEGKSLTIKEICEATGVSRTVLYDYIRAQKGVN</sequence>
<dbReference type="PROSITE" id="PS51736">
    <property type="entry name" value="RECOMBINASES_3"/>
    <property type="match status" value="1"/>
</dbReference>
<dbReference type="SUPFAM" id="SSF53041">
    <property type="entry name" value="Resolvase-like"/>
    <property type="match status" value="1"/>
</dbReference>
<dbReference type="InterPro" id="IPR050639">
    <property type="entry name" value="SSR_resolvase"/>
</dbReference>
<protein>
    <submittedName>
        <fullName evidence="7">DNA invertase</fullName>
    </submittedName>
</protein>
<evidence type="ECO:0000256" key="1">
    <source>
        <dbReference type="ARBA" id="ARBA00022908"/>
    </source>
</evidence>
<evidence type="ECO:0000256" key="2">
    <source>
        <dbReference type="ARBA" id="ARBA00023125"/>
    </source>
</evidence>
<organism evidence="7 8">
    <name type="scientific">Gottfriedia solisilvae</name>
    <dbReference type="NCBI Taxonomy" id="1516104"/>
    <lineage>
        <taxon>Bacteria</taxon>
        <taxon>Bacillati</taxon>
        <taxon>Bacillota</taxon>
        <taxon>Bacilli</taxon>
        <taxon>Bacillales</taxon>
        <taxon>Bacillaceae</taxon>
        <taxon>Gottfriedia</taxon>
    </lineage>
</organism>
<evidence type="ECO:0000313" key="8">
    <source>
        <dbReference type="Proteomes" id="UP000626244"/>
    </source>
</evidence>
<comment type="caution">
    <text evidence="7">The sequence shown here is derived from an EMBL/GenBank/DDBJ whole genome shotgun (WGS) entry which is preliminary data.</text>
</comment>
<keyword evidence="1" id="KW-0229">DNA integration</keyword>
<dbReference type="GO" id="GO:0015074">
    <property type="term" value="P:DNA integration"/>
    <property type="evidence" value="ECO:0007669"/>
    <property type="project" value="UniProtKB-KW"/>
</dbReference>
<dbReference type="PROSITE" id="PS00397">
    <property type="entry name" value="RECOMBINASES_1"/>
    <property type="match status" value="1"/>
</dbReference>
<reference evidence="8" key="1">
    <citation type="journal article" date="2019" name="Int. J. Syst. Evol. Microbiol.">
        <title>The Global Catalogue of Microorganisms (GCM) 10K type strain sequencing project: providing services to taxonomists for standard genome sequencing and annotation.</title>
        <authorList>
            <consortium name="The Broad Institute Genomics Platform"/>
            <consortium name="The Broad Institute Genome Sequencing Center for Infectious Disease"/>
            <person name="Wu L."/>
            <person name="Ma J."/>
        </authorList>
    </citation>
    <scope>NUCLEOTIDE SEQUENCE [LARGE SCALE GENOMIC DNA]</scope>
    <source>
        <strain evidence="8">CGMCC 1.14993</strain>
    </source>
</reference>